<dbReference type="Proteomes" id="UP000202618">
    <property type="component" value="Segment"/>
</dbReference>
<proteinExistence type="predicted"/>
<dbReference type="RefSeq" id="YP_009283147.1">
    <property type="nucleotide sequence ID" value="NC_031039.1"/>
</dbReference>
<dbReference type="GeneID" id="29058961"/>
<dbReference type="KEGG" id="vg:29058961"/>
<name>A0A172JIF7_BPPB1</name>
<reference evidence="1 2" key="1">
    <citation type="journal article" date="2016" name="Virology">
        <title>The genome of AR9, a giant transducing Bacillus phage encoding two multisubunit RNA polymerases.</title>
        <authorList>
            <person name="Lavysh D."/>
            <person name="Sokolova M."/>
            <person name="Minakhin L."/>
            <person name="Yakunina M."/>
            <person name="Artamonova T."/>
            <person name="Kozyavkin S."/>
            <person name="Makarova K.S."/>
            <person name="Koonin E.V."/>
            <person name="Severinov K."/>
        </authorList>
    </citation>
    <scope>NUCLEOTIDE SEQUENCE [LARGE SCALE GENOMIC DNA]</scope>
</reference>
<gene>
    <name evidence="1" type="ORF">AR9_g243</name>
</gene>
<sequence>MNIVLEALLLKKYEKEIDALHTHLKAEIERAINIYKNLAIEELLDYNKNYELQEEFSSPFKSKWIKSIEYLTHLKRSMNLGQFNILKADLDELDNHLSHPKLNRDKTIIRSLIDEILKF</sequence>
<evidence type="ECO:0000313" key="1">
    <source>
        <dbReference type="EMBL" id="AMS01327.1"/>
    </source>
</evidence>
<dbReference type="EMBL" id="KU878088">
    <property type="protein sequence ID" value="AMS01327.1"/>
    <property type="molecule type" value="Genomic_DNA"/>
</dbReference>
<accession>A0A172JIF7</accession>
<evidence type="ECO:0000313" key="2">
    <source>
        <dbReference type="Proteomes" id="UP000202618"/>
    </source>
</evidence>
<organism evidence="1 2">
    <name type="scientific">Bacillus phage AR9</name>
    <dbReference type="NCBI Taxonomy" id="1815509"/>
    <lineage>
        <taxon>Viruses</taxon>
        <taxon>Duplodnaviria</taxon>
        <taxon>Heunggongvirae</taxon>
        <taxon>Uroviricota</taxon>
        <taxon>Caudoviricetes</taxon>
        <taxon>Takahashivirus</taxon>
        <taxon>Bacillus phage PBS1</taxon>
    </lineage>
</organism>
<protein>
    <submittedName>
        <fullName evidence="1">Uncharacterized protein</fullName>
    </submittedName>
</protein>